<proteinExistence type="predicted"/>
<reference evidence="1 2" key="1">
    <citation type="submission" date="2016-02" db="EMBL/GenBank/DDBJ databases">
        <title>Band-tailed pigeon sequencing and assembly.</title>
        <authorList>
            <person name="Soares A.E."/>
            <person name="Novak B.J."/>
            <person name="Rice E.S."/>
            <person name="O'Connell B."/>
            <person name="Chang D."/>
            <person name="Weber S."/>
            <person name="Shapiro B."/>
        </authorList>
    </citation>
    <scope>NUCLEOTIDE SEQUENCE [LARGE SCALE GENOMIC DNA]</scope>
    <source>
        <strain evidence="1">BTP2013</strain>
        <tissue evidence="1">Blood</tissue>
    </source>
</reference>
<sequence>MRLRASLAFAPPSGAWAGKPIRPFNLSGARLRSAIGEQTRHSAAASAALPPGCQPCRVGGCCGGAVVGARCQSS</sequence>
<dbReference type="AlphaFoldDB" id="A0A1V4KM42"/>
<evidence type="ECO:0000313" key="1">
    <source>
        <dbReference type="EMBL" id="OPJ84867.1"/>
    </source>
</evidence>
<name>A0A1V4KM42_PATFA</name>
<keyword evidence="2" id="KW-1185">Reference proteome</keyword>
<evidence type="ECO:0000313" key="2">
    <source>
        <dbReference type="Proteomes" id="UP000190648"/>
    </source>
</evidence>
<protein>
    <submittedName>
        <fullName evidence="1">Uncharacterized protein</fullName>
    </submittedName>
</protein>
<accession>A0A1V4KM42</accession>
<gene>
    <name evidence="1" type="ORF">AV530_017945</name>
</gene>
<organism evidence="1 2">
    <name type="scientific">Patagioenas fasciata monilis</name>
    <dbReference type="NCBI Taxonomy" id="372326"/>
    <lineage>
        <taxon>Eukaryota</taxon>
        <taxon>Metazoa</taxon>
        <taxon>Chordata</taxon>
        <taxon>Craniata</taxon>
        <taxon>Vertebrata</taxon>
        <taxon>Euteleostomi</taxon>
        <taxon>Archelosauria</taxon>
        <taxon>Archosauria</taxon>
        <taxon>Dinosauria</taxon>
        <taxon>Saurischia</taxon>
        <taxon>Theropoda</taxon>
        <taxon>Coelurosauria</taxon>
        <taxon>Aves</taxon>
        <taxon>Neognathae</taxon>
        <taxon>Neoaves</taxon>
        <taxon>Columbimorphae</taxon>
        <taxon>Columbiformes</taxon>
        <taxon>Columbidae</taxon>
        <taxon>Patagioenas</taxon>
    </lineage>
</organism>
<dbReference type="Proteomes" id="UP000190648">
    <property type="component" value="Unassembled WGS sequence"/>
</dbReference>
<comment type="caution">
    <text evidence="1">The sequence shown here is derived from an EMBL/GenBank/DDBJ whole genome shotgun (WGS) entry which is preliminary data.</text>
</comment>
<dbReference type="EMBL" id="LSYS01002950">
    <property type="protein sequence ID" value="OPJ84867.1"/>
    <property type="molecule type" value="Genomic_DNA"/>
</dbReference>